<dbReference type="InterPro" id="IPR022409">
    <property type="entry name" value="PKD/Chitinase_dom"/>
</dbReference>
<evidence type="ECO:0000313" key="4">
    <source>
        <dbReference type="Proteomes" id="UP001165393"/>
    </source>
</evidence>
<evidence type="ECO:0000259" key="2">
    <source>
        <dbReference type="SMART" id="SM00089"/>
    </source>
</evidence>
<feature type="region of interest" description="Disordered" evidence="1">
    <location>
        <begin position="906"/>
        <end position="925"/>
    </location>
</feature>
<dbReference type="Proteomes" id="UP001165393">
    <property type="component" value="Unassembled WGS sequence"/>
</dbReference>
<dbReference type="AlphaFoldDB" id="A0AA41W888"/>
<protein>
    <submittedName>
        <fullName evidence="3">DUF1566 domain-containing protein</fullName>
    </submittedName>
</protein>
<feature type="compositionally biased region" description="Acidic residues" evidence="1">
    <location>
        <begin position="907"/>
        <end position="919"/>
    </location>
</feature>
<dbReference type="SMART" id="SM00089">
    <property type="entry name" value="PKD"/>
    <property type="match status" value="3"/>
</dbReference>
<organism evidence="3 4">
    <name type="scientific">Echinimonas agarilytica</name>
    <dbReference type="NCBI Taxonomy" id="1215918"/>
    <lineage>
        <taxon>Bacteria</taxon>
        <taxon>Pseudomonadati</taxon>
        <taxon>Pseudomonadota</taxon>
        <taxon>Gammaproteobacteria</taxon>
        <taxon>Alteromonadales</taxon>
        <taxon>Echinimonadaceae</taxon>
        <taxon>Echinimonas</taxon>
    </lineage>
</organism>
<feature type="domain" description="PKD/Chitinase" evidence="2">
    <location>
        <begin position="686"/>
        <end position="775"/>
    </location>
</feature>
<dbReference type="PANTHER" id="PTHR46182:SF2">
    <property type="entry name" value="FI19480P1"/>
    <property type="match status" value="1"/>
</dbReference>
<dbReference type="Pfam" id="PF22352">
    <property type="entry name" value="K319L-like_PKD"/>
    <property type="match status" value="5"/>
</dbReference>
<feature type="domain" description="PKD/Chitinase" evidence="2">
    <location>
        <begin position="498"/>
        <end position="585"/>
    </location>
</feature>
<dbReference type="InterPro" id="IPR029865">
    <property type="entry name" value="KIAA0319-like"/>
</dbReference>
<dbReference type="Gene3D" id="2.60.40.3010">
    <property type="match status" value="4"/>
</dbReference>
<keyword evidence="4" id="KW-1185">Reference proteome</keyword>
<dbReference type="RefSeq" id="WP_251261509.1">
    <property type="nucleotide sequence ID" value="NZ_JAMQGP010000004.1"/>
</dbReference>
<evidence type="ECO:0000256" key="1">
    <source>
        <dbReference type="SAM" id="MobiDB-lite"/>
    </source>
</evidence>
<accession>A0AA41W888</accession>
<proteinExistence type="predicted"/>
<name>A0AA41W888_9GAMM</name>
<feature type="domain" description="PKD/Chitinase" evidence="2">
    <location>
        <begin position="592"/>
        <end position="679"/>
    </location>
</feature>
<dbReference type="GO" id="GO:0016020">
    <property type="term" value="C:membrane"/>
    <property type="evidence" value="ECO:0007669"/>
    <property type="project" value="TreeGrafter"/>
</dbReference>
<dbReference type="InterPro" id="IPR013783">
    <property type="entry name" value="Ig-like_fold"/>
</dbReference>
<evidence type="ECO:0000313" key="3">
    <source>
        <dbReference type="EMBL" id="MCM2680084.1"/>
    </source>
</evidence>
<dbReference type="EMBL" id="JAMQGP010000004">
    <property type="protein sequence ID" value="MCM2680084.1"/>
    <property type="molecule type" value="Genomic_DNA"/>
</dbReference>
<dbReference type="InterPro" id="IPR011460">
    <property type="entry name" value="Lcl_C"/>
</dbReference>
<reference evidence="3 4" key="1">
    <citation type="journal article" date="2013" name="Antonie Van Leeuwenhoek">
        <title>Echinimonas agarilytica gen. nov., sp. nov., a new gammaproteobacterium isolated from the sea urchin Strongylocentrotus intermedius.</title>
        <authorList>
            <person name="Nedashkovskaya O.I."/>
            <person name="Stenkova A.M."/>
            <person name="Zhukova N.V."/>
            <person name="Van Trappen S."/>
            <person name="Lee J.S."/>
            <person name="Kim S.B."/>
        </authorList>
    </citation>
    <scope>NUCLEOTIDE SEQUENCE [LARGE SCALE GENOMIC DNA]</scope>
    <source>
        <strain evidence="3 4">KMM 6351</strain>
    </source>
</reference>
<sequence>MSCLNQSFFYINFRVNSGLGLLLFLVGCDPSDSSPEISVEPFLQVVEGQPVELTVKPASSSYLEFHWEQLTGPEFAIQDSNQQSIVAIAPLVSEDRMSLFSVEVRNSLGKKTQANVEVLIINENSVPVLSTKQQIETGEYRQLTLSAEAYDPDGEHVEITWRQELENGAQKLEVLEKTPDSITVQIPKLDVETRFNFVVEAIDSHGSMIHQNVQVNGFPVLSGRVIDEPIASASLFYKNWNNEELFSLGLSDDAGRFEVLLRNDQKDIEVIANGGVLNNQNFEGQLKAICRFEQRSSCNLTPVTTLIAQYANDKGILNITELSQYRENLEAVLGPLEPDPFIQVRPDIDVAALRSFFGDNGSLLDVWIEQVLTYVEQPNNHSSQNNISSWFQNSNQSPSVSLSGPKQAEAGSTVVLTALALDPEQSDLRLSWQQTQGPVVSFDITQNDELTFISPELIQEERLFFEVQVEDDVGLTANANISLTVLPIAIKPPNVSPTVSAGNHQTVDEATSVTLNASASDDDGSIAAYQWTQTAGTTVLLSGATTASASFTAPTLTSAETLRFEVMVTDNENATTSAPVSVLVEPVNALPTVSAGNHQTVDEATSVTLNASASDDDGSIAAYQWTQTAGTTVLLSGATTASASFTAPTLTSAETLRFEVTVTDNENATTSAPVSVLVEPVNALPTVSAGNHQTVDEATSVTLNASASDDDGSIAAYQWTQTAGTTVLLSGATTASASFTAPDVTSPEDIVFTVDVTDNEGGTAQAQITVTIVNNNAPIASAKAPLQVKSGRSAQLDATESIDDESISLSFDWVQTDSTGTAITLTDDSSAQPSFIAPTVTTSIAVQFQVSVTDEGGKSDSASVNFILSPDDSAFAPMNDTGFALCGDYAYGAARSGNHQNNLDCADSTDVESDPIPEDQDGHFGRDINFSDSTDGARGFSFVKLDANGSPLDANATSWDCVYDAVTQLVWEVKTNDGGLQDSTHSYTWYNTDADTNGGGVGSETGGVCADLTHCNTQEYQAAINAEQLCGLTTWRMPAYIELLGIQDLSQSNPAIDVNYFPNTQGTWHWTATPASFHNDWAWTLTFDLSNTLGPVDFKASAYPIRLVADFP</sequence>
<dbReference type="PANTHER" id="PTHR46182">
    <property type="entry name" value="FI19480P1"/>
    <property type="match status" value="1"/>
</dbReference>
<dbReference type="GO" id="GO:0031410">
    <property type="term" value="C:cytoplasmic vesicle"/>
    <property type="evidence" value="ECO:0007669"/>
    <property type="project" value="TreeGrafter"/>
</dbReference>
<gene>
    <name evidence="3" type="ORF">NAF29_10450</name>
</gene>
<dbReference type="Gene3D" id="2.60.40.10">
    <property type="entry name" value="Immunoglobulins"/>
    <property type="match status" value="2"/>
</dbReference>
<comment type="caution">
    <text evidence="3">The sequence shown here is derived from an EMBL/GenBank/DDBJ whole genome shotgun (WGS) entry which is preliminary data.</text>
</comment>
<dbReference type="Pfam" id="PF07603">
    <property type="entry name" value="Lcl_C"/>
    <property type="match status" value="1"/>
</dbReference>